<gene>
    <name evidence="2" type="primary">lamB</name>
    <name evidence="2" type="ORF">C8034_v003064</name>
</gene>
<dbReference type="CDD" id="cd09917">
    <property type="entry name" value="F-box_SF"/>
    <property type="match status" value="1"/>
</dbReference>
<dbReference type="SUPFAM" id="SSF88713">
    <property type="entry name" value="Glycoside hydrolase/deacetylase"/>
    <property type="match status" value="1"/>
</dbReference>
<dbReference type="AlphaFoldDB" id="A0A4R8T7Z2"/>
<feature type="compositionally biased region" description="Basic and acidic residues" evidence="1">
    <location>
        <begin position="83"/>
        <end position="98"/>
    </location>
</feature>
<dbReference type="PANTHER" id="PTHR30292">
    <property type="entry name" value="UNCHARACTERIZED PROTEIN YBGL-RELATED"/>
    <property type="match status" value="1"/>
</dbReference>
<evidence type="ECO:0000313" key="3">
    <source>
        <dbReference type="Proteomes" id="UP000295604"/>
    </source>
</evidence>
<proteinExistence type="predicted"/>
<keyword evidence="3" id="KW-1185">Reference proteome</keyword>
<dbReference type="Pfam" id="PF03746">
    <property type="entry name" value="LamB_YcsF"/>
    <property type="match status" value="1"/>
</dbReference>
<dbReference type="GO" id="GO:0005975">
    <property type="term" value="P:carbohydrate metabolic process"/>
    <property type="evidence" value="ECO:0007669"/>
    <property type="project" value="InterPro"/>
</dbReference>
<dbReference type="InterPro" id="IPR011330">
    <property type="entry name" value="Glyco_hydro/deAcase_b/a-brl"/>
</dbReference>
<protein>
    <submittedName>
        <fullName evidence="2">Lactam utilization protein lamB</fullName>
    </submittedName>
</protein>
<sequence>MGSASIIDFIADSPVEISALVFSHLDNCDLKALRLACKKVADLARPRFKRVFISASPLNVHVFRAVAGHDTFRHDVREIIWDDARYEKPPPPDPRFQDEYEDDDEDERPPRGVPFWYFKHCKDNIEYLESREFKDFKTLPQHLETSKQLQAQMPLDVTYAHYQILLAQQDQVLSTSADIAAFEWALEKDRFPNLKRITLTPATHGILFQPLYPTPAIRALPYGFNYPLPRGWPAGYAEDRSPIEPWDREESKNKWRGFLHVIKILARQGSTRIPELVFDGNQVWSGLTCCIFHAREPCVEYDELVSVIKKPGFTTLILNLMATQQEDNNYLAFRNGRLRQALEADLRHFSLETDEEGSRDDTPFPSHWVLDHFIPLRSIFPVEAWKNLAHFGLSRFLVKQQDLLDFLSALPQTLQSVELSFLWFMKDNGNYRELLFGIRDDLGWQNRTVRPRLLVRDHPCVMLAGRAVWLEDELQEFLYNDGENPYAPPSLEGMMGPDEELMKFIDVANVACGFHAGDPSIMLRTVRLAKQHGVRVGAHPGLPDLFGFGRRRMEIDPEDMYGLMLYQVGALVGILEAEGMKLNHVKPHGQLYFYVHKDEGIRDAVVRAVNKFNVPLYGLPHDAMKAACAKYGVALVHEFYPDIQYDETGHLAPVKGEQANGKIVGQRLEDFARDGHATTAEGVRVDLGFGDLSKATLSICVHSDFPTALENAAAVRQTVDRVFNA</sequence>
<organism evidence="2 3">
    <name type="scientific">Colletotrichum sidae</name>
    <dbReference type="NCBI Taxonomy" id="1347389"/>
    <lineage>
        <taxon>Eukaryota</taxon>
        <taxon>Fungi</taxon>
        <taxon>Dikarya</taxon>
        <taxon>Ascomycota</taxon>
        <taxon>Pezizomycotina</taxon>
        <taxon>Sordariomycetes</taxon>
        <taxon>Hypocreomycetidae</taxon>
        <taxon>Glomerellales</taxon>
        <taxon>Glomerellaceae</taxon>
        <taxon>Colletotrichum</taxon>
        <taxon>Colletotrichum orbiculare species complex</taxon>
    </lineage>
</organism>
<evidence type="ECO:0000256" key="1">
    <source>
        <dbReference type="SAM" id="MobiDB-lite"/>
    </source>
</evidence>
<accession>A0A4R8T7Z2</accession>
<dbReference type="Gene3D" id="3.20.20.370">
    <property type="entry name" value="Glycoside hydrolase/deacetylase"/>
    <property type="match status" value="1"/>
</dbReference>
<dbReference type="EMBL" id="QAPF01000211">
    <property type="protein sequence ID" value="TEA13195.1"/>
    <property type="molecule type" value="Genomic_DNA"/>
</dbReference>
<comment type="caution">
    <text evidence="2">The sequence shown here is derived from an EMBL/GenBank/DDBJ whole genome shotgun (WGS) entry which is preliminary data.</text>
</comment>
<name>A0A4R8T7Z2_9PEZI</name>
<dbReference type="InterPro" id="IPR005501">
    <property type="entry name" value="LamB/YcsF/PxpA-like"/>
</dbReference>
<reference evidence="2 3" key="1">
    <citation type="submission" date="2018-11" db="EMBL/GenBank/DDBJ databases">
        <title>Genome sequence and assembly of Colletotrichum sidae.</title>
        <authorList>
            <person name="Gan P."/>
            <person name="Shirasu K."/>
        </authorList>
    </citation>
    <scope>NUCLEOTIDE SEQUENCE [LARGE SCALE GENOMIC DNA]</scope>
    <source>
        <strain evidence="2 3">CBS 518.97</strain>
    </source>
</reference>
<dbReference type="Proteomes" id="UP000295604">
    <property type="component" value="Unassembled WGS sequence"/>
</dbReference>
<dbReference type="PANTHER" id="PTHR30292:SF0">
    <property type="entry name" value="5-OXOPROLINASE SUBUNIT A"/>
    <property type="match status" value="1"/>
</dbReference>
<evidence type="ECO:0000313" key="2">
    <source>
        <dbReference type="EMBL" id="TEA13195.1"/>
    </source>
</evidence>
<feature type="region of interest" description="Disordered" evidence="1">
    <location>
        <begin position="83"/>
        <end position="108"/>
    </location>
</feature>